<accession>A0AAD3GZI0</accession>
<dbReference type="InterPro" id="IPR007356">
    <property type="entry name" value="tRNA_m1G_MeTrfase_euk"/>
</dbReference>
<evidence type="ECO:0000256" key="4">
    <source>
        <dbReference type="ARBA" id="ARBA00022691"/>
    </source>
</evidence>
<dbReference type="GO" id="GO:0052905">
    <property type="term" value="F:tRNA (guanosine(9)-N1)-methyltransferase activity"/>
    <property type="evidence" value="ECO:0007669"/>
    <property type="project" value="UniProtKB-EC"/>
</dbReference>
<keyword evidence="2" id="KW-0489">Methyltransferase</keyword>
<feature type="compositionally biased region" description="Polar residues" evidence="6">
    <location>
        <begin position="1"/>
        <end position="28"/>
    </location>
</feature>
<keyword evidence="3" id="KW-0808">Transferase</keyword>
<evidence type="ECO:0000313" key="9">
    <source>
        <dbReference type="Proteomes" id="UP001054902"/>
    </source>
</evidence>
<dbReference type="GO" id="GO:0002939">
    <property type="term" value="P:tRNA N1-guanine methylation"/>
    <property type="evidence" value="ECO:0007669"/>
    <property type="project" value="TreeGrafter"/>
</dbReference>
<dbReference type="GO" id="GO:0005634">
    <property type="term" value="C:nucleus"/>
    <property type="evidence" value="ECO:0007669"/>
    <property type="project" value="TreeGrafter"/>
</dbReference>
<name>A0AAD3GZI0_9STRA</name>
<dbReference type="PANTHER" id="PTHR13563">
    <property type="entry name" value="TRNA (GUANINE-9-) METHYLTRANSFERASE"/>
    <property type="match status" value="1"/>
</dbReference>
<dbReference type="EMBL" id="BLLK01000020">
    <property type="protein sequence ID" value="GFH45062.1"/>
    <property type="molecule type" value="Genomic_DNA"/>
</dbReference>
<feature type="compositionally biased region" description="Basic residues" evidence="6">
    <location>
        <begin position="53"/>
        <end position="67"/>
    </location>
</feature>
<sequence>MIDTEQTAAKDSVDNSTPNEGKTSSAVQDTKEKPLSKNQIKKRKRLEKLTEIKKRKKIQQKERKRAKAIAEGRDLDEERRLQEERAKSGEGKKKRLEKNKLRMKNAETSFKVCVDCGFDDLMTEKETNSLANQLRYCYATNNRSPNPVYISASGIGGNNPTYLPLKKLDGFPDTWDKKGFRFSEKKLEELHEKSSLVYLTSDSSNTIEHLDDSKTYVIGGIVDRNRLKRTTIEKAEKLGIQTAKLPIDEYLKLCATKVLTVNHVFDILLKYRQNGNDWKKAMLAVLPQRKDITEKEEAPVVNEDSSANGDSGSGEKETND</sequence>
<dbReference type="PANTHER" id="PTHR13563:SF13">
    <property type="entry name" value="TRNA METHYLTRANSFERASE 10 HOMOLOG A"/>
    <property type="match status" value="1"/>
</dbReference>
<feature type="domain" description="SAM-dependent MTase TRM10-type" evidence="7">
    <location>
        <begin position="97"/>
        <end position="293"/>
    </location>
</feature>
<comment type="caution">
    <text evidence="8">The sequence shown here is derived from an EMBL/GenBank/DDBJ whole genome shotgun (WGS) entry which is preliminary data.</text>
</comment>
<evidence type="ECO:0000256" key="1">
    <source>
        <dbReference type="ARBA" id="ARBA00012797"/>
    </source>
</evidence>
<evidence type="ECO:0000256" key="6">
    <source>
        <dbReference type="SAM" id="MobiDB-lite"/>
    </source>
</evidence>
<reference evidence="8 9" key="1">
    <citation type="journal article" date="2021" name="Sci. Rep.">
        <title>The genome of the diatom Chaetoceros tenuissimus carries an ancient integrated fragment of an extant virus.</title>
        <authorList>
            <person name="Hongo Y."/>
            <person name="Kimura K."/>
            <person name="Takaki Y."/>
            <person name="Yoshida Y."/>
            <person name="Baba S."/>
            <person name="Kobayashi G."/>
            <person name="Nagasaki K."/>
            <person name="Hano T."/>
            <person name="Tomaru Y."/>
        </authorList>
    </citation>
    <scope>NUCLEOTIDE SEQUENCE [LARGE SCALE GENOMIC DNA]</scope>
    <source>
        <strain evidence="8 9">NIES-3715</strain>
    </source>
</reference>
<dbReference type="CDD" id="cd18089">
    <property type="entry name" value="SPOUT_Trm10-like"/>
    <property type="match status" value="1"/>
</dbReference>
<evidence type="ECO:0000256" key="2">
    <source>
        <dbReference type="ARBA" id="ARBA00022603"/>
    </source>
</evidence>
<keyword evidence="4" id="KW-0949">S-adenosyl-L-methionine</keyword>
<evidence type="ECO:0000259" key="7">
    <source>
        <dbReference type="PROSITE" id="PS51675"/>
    </source>
</evidence>
<organism evidence="8 9">
    <name type="scientific">Chaetoceros tenuissimus</name>
    <dbReference type="NCBI Taxonomy" id="426638"/>
    <lineage>
        <taxon>Eukaryota</taxon>
        <taxon>Sar</taxon>
        <taxon>Stramenopiles</taxon>
        <taxon>Ochrophyta</taxon>
        <taxon>Bacillariophyta</taxon>
        <taxon>Coscinodiscophyceae</taxon>
        <taxon>Chaetocerotophycidae</taxon>
        <taxon>Chaetocerotales</taxon>
        <taxon>Chaetocerotaceae</taxon>
        <taxon>Chaetoceros</taxon>
    </lineage>
</organism>
<feature type="region of interest" description="Disordered" evidence="6">
    <location>
        <begin position="293"/>
        <end position="320"/>
    </location>
</feature>
<dbReference type="Gene3D" id="3.40.1280.30">
    <property type="match status" value="1"/>
</dbReference>
<dbReference type="GO" id="GO:0000049">
    <property type="term" value="F:tRNA binding"/>
    <property type="evidence" value="ECO:0007669"/>
    <property type="project" value="TreeGrafter"/>
</dbReference>
<feature type="compositionally biased region" description="Basic and acidic residues" evidence="6">
    <location>
        <begin position="68"/>
        <end position="91"/>
    </location>
</feature>
<dbReference type="PROSITE" id="PS51675">
    <property type="entry name" value="SAM_MT_TRM10"/>
    <property type="match status" value="1"/>
</dbReference>
<feature type="region of interest" description="Disordered" evidence="6">
    <location>
        <begin position="1"/>
        <end position="100"/>
    </location>
</feature>
<dbReference type="AlphaFoldDB" id="A0AAD3GZI0"/>
<dbReference type="EC" id="2.1.1.221" evidence="1"/>
<dbReference type="InterPro" id="IPR038459">
    <property type="entry name" value="MT_TRM10-typ_sf"/>
</dbReference>
<gene>
    <name evidence="8" type="ORF">CTEN210_01536</name>
</gene>
<keyword evidence="9" id="KW-1185">Reference proteome</keyword>
<evidence type="ECO:0000256" key="3">
    <source>
        <dbReference type="ARBA" id="ARBA00022679"/>
    </source>
</evidence>
<proteinExistence type="predicted"/>
<protein>
    <recommendedName>
        <fullName evidence="1">tRNA (guanine(9)-N(1))-methyltransferase</fullName>
        <ecNumber evidence="1">2.1.1.221</ecNumber>
    </recommendedName>
</protein>
<comment type="catalytic activity">
    <reaction evidence="5">
        <text>guanosine(9) in tRNA + S-adenosyl-L-methionine = N(1)-methylguanosine(9) in tRNA + S-adenosyl-L-homocysteine + H(+)</text>
        <dbReference type="Rhea" id="RHEA:43156"/>
        <dbReference type="Rhea" id="RHEA-COMP:10367"/>
        <dbReference type="Rhea" id="RHEA-COMP:10368"/>
        <dbReference type="ChEBI" id="CHEBI:15378"/>
        <dbReference type="ChEBI" id="CHEBI:57856"/>
        <dbReference type="ChEBI" id="CHEBI:59789"/>
        <dbReference type="ChEBI" id="CHEBI:73542"/>
        <dbReference type="ChEBI" id="CHEBI:74269"/>
        <dbReference type="EC" id="2.1.1.221"/>
    </reaction>
</comment>
<evidence type="ECO:0000313" key="8">
    <source>
        <dbReference type="EMBL" id="GFH45062.1"/>
    </source>
</evidence>
<evidence type="ECO:0000256" key="5">
    <source>
        <dbReference type="ARBA" id="ARBA00048434"/>
    </source>
</evidence>
<dbReference type="Proteomes" id="UP001054902">
    <property type="component" value="Unassembled WGS sequence"/>
</dbReference>
<dbReference type="InterPro" id="IPR028564">
    <property type="entry name" value="MT_TRM10-typ"/>
</dbReference>